<dbReference type="SUPFAM" id="SSF51182">
    <property type="entry name" value="RmlC-like cupins"/>
    <property type="match status" value="1"/>
</dbReference>
<dbReference type="InterPro" id="IPR008579">
    <property type="entry name" value="UGlyAH_Cupin_dom"/>
</dbReference>
<dbReference type="Pfam" id="PF05899">
    <property type="entry name" value="Cupin_3"/>
    <property type="match status" value="1"/>
</dbReference>
<sequence>MVLKLALAGALALAHRRRTANEVAVPAPFIGASNEHLVKDLVSSPIEPSWILSGSPEARVAYHSNATDKCACTAMWDCTAGSFRWFFGEDETVVILEGDVFVIAEDGTQKLLKAGDVGYFKAGTWATWKVERYVRKIAFMRQPLDLPVSLFYRIRRRIIRKLKGRRTAL</sequence>
<dbReference type="Gene3D" id="2.60.120.10">
    <property type="entry name" value="Jelly Rolls"/>
    <property type="match status" value="1"/>
</dbReference>
<evidence type="ECO:0000313" key="3">
    <source>
        <dbReference type="Proteomes" id="UP000519897"/>
    </source>
</evidence>
<dbReference type="PANTHER" id="PTHR40943">
    <property type="entry name" value="CYTOPLASMIC PROTEIN-RELATED"/>
    <property type="match status" value="1"/>
</dbReference>
<feature type="domain" description="(S)-ureidoglycine aminohydrolase cupin" evidence="1">
    <location>
        <begin position="73"/>
        <end position="137"/>
    </location>
</feature>
<dbReference type="CDD" id="cd02227">
    <property type="entry name" value="cupin_TM1112-like"/>
    <property type="match status" value="1"/>
</dbReference>
<protein>
    <recommendedName>
        <fullName evidence="1">(S)-ureidoglycine aminohydrolase cupin domain-containing protein</fullName>
    </recommendedName>
</protein>
<dbReference type="InterPro" id="IPR011051">
    <property type="entry name" value="RmlC_Cupin_sf"/>
</dbReference>
<organism evidence="2 3">
    <name type="scientific">Rhizobium rhizoryzae</name>
    <dbReference type="NCBI Taxonomy" id="451876"/>
    <lineage>
        <taxon>Bacteria</taxon>
        <taxon>Pseudomonadati</taxon>
        <taxon>Pseudomonadota</taxon>
        <taxon>Alphaproteobacteria</taxon>
        <taxon>Hyphomicrobiales</taxon>
        <taxon>Rhizobiaceae</taxon>
        <taxon>Rhizobium/Agrobacterium group</taxon>
        <taxon>Rhizobium</taxon>
    </lineage>
</organism>
<accession>A0A7W6LG31</accession>
<dbReference type="InterPro" id="IPR014710">
    <property type="entry name" value="RmlC-like_jellyroll"/>
</dbReference>
<gene>
    <name evidence="2" type="ORF">GGQ72_002006</name>
</gene>
<dbReference type="AlphaFoldDB" id="A0A7W6LG31"/>
<dbReference type="EMBL" id="JACIEC010000001">
    <property type="protein sequence ID" value="MBB4143507.1"/>
    <property type="molecule type" value="Genomic_DNA"/>
</dbReference>
<evidence type="ECO:0000259" key="1">
    <source>
        <dbReference type="Pfam" id="PF05899"/>
    </source>
</evidence>
<comment type="caution">
    <text evidence="2">The sequence shown here is derived from an EMBL/GenBank/DDBJ whole genome shotgun (WGS) entry which is preliminary data.</text>
</comment>
<evidence type="ECO:0000313" key="2">
    <source>
        <dbReference type="EMBL" id="MBB4143507.1"/>
    </source>
</evidence>
<reference evidence="2 3" key="1">
    <citation type="submission" date="2020-08" db="EMBL/GenBank/DDBJ databases">
        <title>Genomic Encyclopedia of Type Strains, Phase IV (KMG-IV): sequencing the most valuable type-strain genomes for metagenomic binning, comparative biology and taxonomic classification.</title>
        <authorList>
            <person name="Goeker M."/>
        </authorList>
    </citation>
    <scope>NUCLEOTIDE SEQUENCE [LARGE SCALE GENOMIC DNA]</scope>
    <source>
        <strain evidence="2 3">DSM 29514</strain>
    </source>
</reference>
<proteinExistence type="predicted"/>
<name>A0A7W6LG31_9HYPH</name>
<dbReference type="RefSeq" id="WP_165133278.1">
    <property type="nucleotide sequence ID" value="NZ_CP049250.1"/>
</dbReference>
<dbReference type="PANTHER" id="PTHR40943:SF1">
    <property type="entry name" value="CYTOPLASMIC PROTEIN"/>
    <property type="match status" value="1"/>
</dbReference>
<dbReference type="Proteomes" id="UP000519897">
    <property type="component" value="Unassembled WGS sequence"/>
</dbReference>
<keyword evidence="3" id="KW-1185">Reference proteome</keyword>